<evidence type="ECO:0000256" key="2">
    <source>
        <dbReference type="ARBA" id="ARBA00001946"/>
    </source>
</evidence>
<evidence type="ECO:0000256" key="5">
    <source>
        <dbReference type="ARBA" id="ARBA00022842"/>
    </source>
</evidence>
<reference evidence="8" key="1">
    <citation type="journal article" date="2019" name="Int. J. Syst. Evol. Microbiol.">
        <title>The Global Catalogue of Microorganisms (GCM) 10K type strain sequencing project: providing services to taxonomists for standard genome sequencing and annotation.</title>
        <authorList>
            <consortium name="The Broad Institute Genomics Platform"/>
            <consortium name="The Broad Institute Genome Sequencing Center for Infectious Disease"/>
            <person name="Wu L."/>
            <person name="Ma J."/>
        </authorList>
    </citation>
    <scope>NUCLEOTIDE SEQUENCE [LARGE SCALE GENOMIC DNA]</scope>
    <source>
        <strain evidence="8">CGMCC 1.12286</strain>
    </source>
</reference>
<dbReference type="EMBL" id="JBHUCX010000013">
    <property type="protein sequence ID" value="MFD1673814.1"/>
    <property type="molecule type" value="Genomic_DNA"/>
</dbReference>
<gene>
    <name evidence="7" type="ORF">ACFSB2_03705</name>
</gene>
<evidence type="ECO:0000313" key="7">
    <source>
        <dbReference type="EMBL" id="MFD1673814.1"/>
    </source>
</evidence>
<dbReference type="PRINTS" id="PR00377">
    <property type="entry name" value="IMPHPHTASES"/>
</dbReference>
<sequence>MTDKLITSAKAFAINTAEQVSEVLRSAKPFQIREKDGASDLQTDYDILVEDMIRSAIAETFPTHTIVAEERGTSGAQDSEWAWYVDPIDGTCNFANGLPWYSVSMTLMREGEPVVGVVAAPALRQIYHATQGGGAYLNKEAIHVADTTSLGGRIAMMELANHARWPGFNQLAAHLEANLCTLRVMGSSALSLASVAAGVSCGASMSGSNPIDVSAGVLLVREAGGIVMDASGQRDGFPQHGLVAGAEQIAESFWQLAFAAKGTTV</sequence>
<dbReference type="InterPro" id="IPR033942">
    <property type="entry name" value="IMPase"/>
</dbReference>
<evidence type="ECO:0000256" key="3">
    <source>
        <dbReference type="ARBA" id="ARBA00022723"/>
    </source>
</evidence>
<evidence type="ECO:0000313" key="8">
    <source>
        <dbReference type="Proteomes" id="UP001597079"/>
    </source>
</evidence>
<dbReference type="Pfam" id="PF00459">
    <property type="entry name" value="Inositol_P"/>
    <property type="match status" value="1"/>
</dbReference>
<protein>
    <recommendedName>
        <fullName evidence="6">Inositol-1-monophosphatase</fullName>
        <ecNumber evidence="6">3.1.3.25</ecNumber>
    </recommendedName>
</protein>
<proteinExistence type="inferred from homology"/>
<dbReference type="InterPro" id="IPR000760">
    <property type="entry name" value="Inositol_monophosphatase-like"/>
</dbReference>
<dbReference type="Gene3D" id="3.40.190.80">
    <property type="match status" value="1"/>
</dbReference>
<evidence type="ECO:0000256" key="6">
    <source>
        <dbReference type="RuleBase" id="RU364068"/>
    </source>
</evidence>
<name>A0ABW4JBT0_9BACL</name>
<dbReference type="PANTHER" id="PTHR20854:SF4">
    <property type="entry name" value="INOSITOL-1-MONOPHOSPHATASE-RELATED"/>
    <property type="match status" value="1"/>
</dbReference>
<keyword evidence="4 6" id="KW-0378">Hydrolase</keyword>
<evidence type="ECO:0000256" key="1">
    <source>
        <dbReference type="ARBA" id="ARBA00001033"/>
    </source>
</evidence>
<comment type="similarity">
    <text evidence="6">Belongs to the inositol monophosphatase superfamily.</text>
</comment>
<dbReference type="InterPro" id="IPR020583">
    <property type="entry name" value="Inositol_monoP_metal-BS"/>
</dbReference>
<dbReference type="PROSITE" id="PS00629">
    <property type="entry name" value="IMP_1"/>
    <property type="match status" value="1"/>
</dbReference>
<dbReference type="Proteomes" id="UP001597079">
    <property type="component" value="Unassembled WGS sequence"/>
</dbReference>
<keyword evidence="8" id="KW-1185">Reference proteome</keyword>
<dbReference type="CDD" id="cd01639">
    <property type="entry name" value="IMPase"/>
    <property type="match status" value="1"/>
</dbReference>
<keyword evidence="3 6" id="KW-0479">Metal-binding</keyword>
<comment type="cofactor">
    <cofactor evidence="2 6">
        <name>Mg(2+)</name>
        <dbReference type="ChEBI" id="CHEBI:18420"/>
    </cofactor>
</comment>
<dbReference type="PANTHER" id="PTHR20854">
    <property type="entry name" value="INOSITOL MONOPHOSPHATASE"/>
    <property type="match status" value="1"/>
</dbReference>
<dbReference type="RefSeq" id="WP_377941363.1">
    <property type="nucleotide sequence ID" value="NZ_JBHUCX010000013.1"/>
</dbReference>
<dbReference type="SUPFAM" id="SSF56655">
    <property type="entry name" value="Carbohydrate phosphatase"/>
    <property type="match status" value="1"/>
</dbReference>
<organism evidence="7 8">
    <name type="scientific">Alicyclobacillus fodiniaquatilis</name>
    <dbReference type="NCBI Taxonomy" id="1661150"/>
    <lineage>
        <taxon>Bacteria</taxon>
        <taxon>Bacillati</taxon>
        <taxon>Bacillota</taxon>
        <taxon>Bacilli</taxon>
        <taxon>Bacillales</taxon>
        <taxon>Alicyclobacillaceae</taxon>
        <taxon>Alicyclobacillus</taxon>
    </lineage>
</organism>
<comment type="catalytic activity">
    <reaction evidence="1 6">
        <text>a myo-inositol phosphate + H2O = myo-inositol + phosphate</text>
        <dbReference type="Rhea" id="RHEA:24056"/>
        <dbReference type="ChEBI" id="CHEBI:15377"/>
        <dbReference type="ChEBI" id="CHEBI:17268"/>
        <dbReference type="ChEBI" id="CHEBI:43474"/>
        <dbReference type="ChEBI" id="CHEBI:84139"/>
        <dbReference type="EC" id="3.1.3.25"/>
    </reaction>
</comment>
<comment type="caution">
    <text evidence="7">The sequence shown here is derived from an EMBL/GenBank/DDBJ whole genome shotgun (WGS) entry which is preliminary data.</text>
</comment>
<evidence type="ECO:0000256" key="4">
    <source>
        <dbReference type="ARBA" id="ARBA00022801"/>
    </source>
</evidence>
<dbReference type="EC" id="3.1.3.25" evidence="6"/>
<accession>A0ABW4JBT0</accession>
<keyword evidence="5 6" id="KW-0460">Magnesium</keyword>
<dbReference type="Gene3D" id="3.30.540.10">
    <property type="entry name" value="Fructose-1,6-Bisphosphatase, subunit A, domain 1"/>
    <property type="match status" value="1"/>
</dbReference>